<proteinExistence type="predicted"/>
<feature type="compositionally biased region" description="Basic and acidic residues" evidence="1">
    <location>
        <begin position="300"/>
        <end position="314"/>
    </location>
</feature>
<evidence type="ECO:0000313" key="3">
    <source>
        <dbReference type="Proteomes" id="UP000053239"/>
    </source>
</evidence>
<dbReference type="Proteomes" id="UP000053239">
    <property type="component" value="Unassembled WGS sequence"/>
</dbReference>
<feature type="region of interest" description="Disordered" evidence="1">
    <location>
        <begin position="295"/>
        <end position="382"/>
    </location>
</feature>
<gene>
    <name evidence="2" type="ORF">PVNG_05527</name>
</gene>
<evidence type="ECO:0000256" key="1">
    <source>
        <dbReference type="SAM" id="MobiDB-lite"/>
    </source>
</evidence>
<organism evidence="2 3">
    <name type="scientific">Plasmodium vivax North Korean</name>
    <dbReference type="NCBI Taxonomy" id="1035514"/>
    <lineage>
        <taxon>Eukaryota</taxon>
        <taxon>Sar</taxon>
        <taxon>Alveolata</taxon>
        <taxon>Apicomplexa</taxon>
        <taxon>Aconoidasida</taxon>
        <taxon>Haemosporida</taxon>
        <taxon>Plasmodiidae</taxon>
        <taxon>Plasmodium</taxon>
        <taxon>Plasmodium (Plasmodium)</taxon>
    </lineage>
</organism>
<feature type="compositionally biased region" description="Polar residues" evidence="1">
    <location>
        <begin position="173"/>
        <end position="183"/>
    </location>
</feature>
<protein>
    <recommendedName>
        <fullName evidence="4">Variable surface protein Vir18</fullName>
    </recommendedName>
</protein>
<dbReference type="AlphaFoldDB" id="A0A0J9WFD2"/>
<feature type="compositionally biased region" description="Basic and acidic residues" evidence="1">
    <location>
        <begin position="359"/>
        <end position="368"/>
    </location>
</feature>
<feature type="region of interest" description="Disordered" evidence="1">
    <location>
        <begin position="124"/>
        <end position="216"/>
    </location>
</feature>
<feature type="compositionally biased region" description="Polar residues" evidence="1">
    <location>
        <begin position="315"/>
        <end position="329"/>
    </location>
</feature>
<sequence>MELLKQVIRGYSQIFERYQDVECMNSYHSTKTDIQEKIATLEKKSHGYFCKHCSTIKEIIIRKNRELKRCLADRSKQLKLIDANDDIKNFIDECTKFPECVSKRSTRNNRFPLKSTTTGLCKKNGRCNNGNTRTSGMGSKEQQRLTTKTSERGKTLSSYKSTTEEDNHAISPRSLSRSVQESGSGIRLQQIHTVKGPIPKNSPDAQSDGNIPGQPDTAEEIVVGHVLPGQAAVTETRDSAVPAGENTYFRELYGKDFVQIDLSGANADGLKPASTDIGIVSATRVHIQNTHSGIVITDGGHSDDEVHGEADDHTNTNSTEAAIKNSVTERSADSDTIHYNIHNGGRDHTKISDVNNVGDETRSSENSRIKPPGSAQKNNELTDNKSDIFNKIFDAISNKEHVINASIPIGLVLLLSLLVKCTPLWRVLTKKNRKKGADINEELNRVLPEPSFMDEERRIPISYSAFEYSS</sequence>
<dbReference type="EMBL" id="KQ235191">
    <property type="protein sequence ID" value="KNA02204.1"/>
    <property type="molecule type" value="Genomic_DNA"/>
</dbReference>
<evidence type="ECO:0000313" key="2">
    <source>
        <dbReference type="EMBL" id="KNA02204.1"/>
    </source>
</evidence>
<accession>A0A0J9WFD2</accession>
<reference evidence="2 3" key="1">
    <citation type="submission" date="2011-09" db="EMBL/GenBank/DDBJ databases">
        <title>The Genome Sequence of Plasmodium vivax North Korean.</title>
        <authorList>
            <consortium name="The Broad Institute Genome Sequencing Platform"/>
            <consortium name="The Broad Institute Genome Sequencing Center for Infectious Disease"/>
            <person name="Neafsey D."/>
            <person name="Carlton J."/>
            <person name="Barnwell J."/>
            <person name="Collins W."/>
            <person name="Escalante A."/>
            <person name="Mullikin J."/>
            <person name="Saul A."/>
            <person name="Guigo R."/>
            <person name="Camara F."/>
            <person name="Young S.K."/>
            <person name="Zeng Q."/>
            <person name="Gargeya S."/>
            <person name="Fitzgerald M."/>
            <person name="Haas B."/>
            <person name="Abouelleil A."/>
            <person name="Alvarado L."/>
            <person name="Arachchi H.M."/>
            <person name="Berlin A."/>
            <person name="Brown A."/>
            <person name="Chapman S.B."/>
            <person name="Chen Z."/>
            <person name="Dunbar C."/>
            <person name="Freedman E."/>
            <person name="Gearin G."/>
            <person name="Gellesch M."/>
            <person name="Goldberg J."/>
            <person name="Griggs A."/>
            <person name="Gujja S."/>
            <person name="Heiman D."/>
            <person name="Howarth C."/>
            <person name="Larson L."/>
            <person name="Lui A."/>
            <person name="MacDonald P.J.P."/>
            <person name="Montmayeur A."/>
            <person name="Murphy C."/>
            <person name="Neiman D."/>
            <person name="Pearson M."/>
            <person name="Priest M."/>
            <person name="Roberts A."/>
            <person name="Saif S."/>
            <person name="Shea T."/>
            <person name="Shenoy N."/>
            <person name="Sisk P."/>
            <person name="Stolte C."/>
            <person name="Sykes S."/>
            <person name="Wortman J."/>
            <person name="Nusbaum C."/>
            <person name="Birren B."/>
        </authorList>
    </citation>
    <scope>NUCLEOTIDE SEQUENCE [LARGE SCALE GENOMIC DNA]</scope>
    <source>
        <strain evidence="2 3">North Korean</strain>
    </source>
</reference>
<name>A0A0J9WFD2_PLAVI</name>
<feature type="compositionally biased region" description="Polar residues" evidence="1">
    <location>
        <begin position="126"/>
        <end position="137"/>
    </location>
</feature>
<evidence type="ECO:0008006" key="4">
    <source>
        <dbReference type="Google" id="ProtNLM"/>
    </source>
</evidence>